<gene>
    <name evidence="2" type="ORF">OV079_16200</name>
</gene>
<protein>
    <submittedName>
        <fullName evidence="2">Uncharacterized protein</fullName>
    </submittedName>
</protein>
<reference evidence="2" key="1">
    <citation type="submission" date="2022-11" db="EMBL/GenBank/DDBJ databases">
        <title>Minimal conservation of predation-associated metabolite biosynthetic gene clusters underscores biosynthetic potential of Myxococcota including descriptions for ten novel species: Archangium lansinium sp. nov., Myxococcus landrumus sp. nov., Nannocystis bai.</title>
        <authorList>
            <person name="Ahearne A."/>
            <person name="Stevens C."/>
            <person name="Phillips K."/>
        </authorList>
    </citation>
    <scope>NUCLEOTIDE SEQUENCE</scope>
    <source>
        <strain evidence="2">Na p29</strain>
    </source>
</reference>
<feature type="compositionally biased region" description="Low complexity" evidence="1">
    <location>
        <begin position="143"/>
        <end position="157"/>
    </location>
</feature>
<evidence type="ECO:0000256" key="1">
    <source>
        <dbReference type="SAM" id="MobiDB-lite"/>
    </source>
</evidence>
<dbReference type="Proteomes" id="UP001150924">
    <property type="component" value="Unassembled WGS sequence"/>
</dbReference>
<name>A0A9X3EV44_9BACT</name>
<feature type="compositionally biased region" description="Low complexity" evidence="1">
    <location>
        <begin position="21"/>
        <end position="101"/>
    </location>
</feature>
<organism evidence="2 3">
    <name type="scientific">Nannocystis pusilla</name>
    <dbReference type="NCBI Taxonomy" id="889268"/>
    <lineage>
        <taxon>Bacteria</taxon>
        <taxon>Pseudomonadati</taxon>
        <taxon>Myxococcota</taxon>
        <taxon>Polyangia</taxon>
        <taxon>Nannocystales</taxon>
        <taxon>Nannocystaceae</taxon>
        <taxon>Nannocystis</taxon>
    </lineage>
</organism>
<comment type="caution">
    <text evidence="2">The sequence shown here is derived from an EMBL/GenBank/DDBJ whole genome shotgun (WGS) entry which is preliminary data.</text>
</comment>
<keyword evidence="3" id="KW-1185">Reference proteome</keyword>
<feature type="region of interest" description="Disordered" evidence="1">
    <location>
        <begin position="19"/>
        <end position="106"/>
    </location>
</feature>
<dbReference type="RefSeq" id="WP_267769605.1">
    <property type="nucleotide sequence ID" value="NZ_JAPNKE010000002.1"/>
</dbReference>
<accession>A0A9X3EV44</accession>
<proteinExistence type="predicted"/>
<dbReference type="AlphaFoldDB" id="A0A9X3EV44"/>
<dbReference type="EMBL" id="JAPNKE010000002">
    <property type="protein sequence ID" value="MCY1007071.1"/>
    <property type="molecule type" value="Genomic_DNA"/>
</dbReference>
<sequence length="164" mass="15955">MSPSRCPDPCRLAALALFACGPTPGSDTTTDTSTTTATSSSEPTVGTTTTGTTTTGTTMTGTPTTSPDGDTAAATTVGPTTTGVDPGTTSDTTTTSDSTTTADDDCTIVEFAEPTLEAAVRLAYGLPPGPIAGDALTGPGGSPSPSSSMARSPTSPGWSVRPGS</sequence>
<feature type="region of interest" description="Disordered" evidence="1">
    <location>
        <begin position="125"/>
        <end position="164"/>
    </location>
</feature>
<evidence type="ECO:0000313" key="2">
    <source>
        <dbReference type="EMBL" id="MCY1007071.1"/>
    </source>
</evidence>
<evidence type="ECO:0000313" key="3">
    <source>
        <dbReference type="Proteomes" id="UP001150924"/>
    </source>
</evidence>